<accession>A0A2I0V971</accession>
<evidence type="ECO:0000313" key="2">
    <source>
        <dbReference type="EMBL" id="PKU59952.1"/>
    </source>
</evidence>
<name>A0A2I0V971_9ASPA</name>
<gene>
    <name evidence="2" type="ORF">MA16_Dca027997</name>
</gene>
<protein>
    <submittedName>
        <fullName evidence="2">Uncharacterized protein</fullName>
    </submittedName>
</protein>
<reference evidence="2 3" key="1">
    <citation type="journal article" date="2016" name="Sci. Rep.">
        <title>The Dendrobium catenatum Lindl. genome sequence provides insights into polysaccharide synthase, floral development and adaptive evolution.</title>
        <authorList>
            <person name="Zhang G.Q."/>
            <person name="Xu Q."/>
            <person name="Bian C."/>
            <person name="Tsai W.C."/>
            <person name="Yeh C.M."/>
            <person name="Liu K.W."/>
            <person name="Yoshida K."/>
            <person name="Zhang L.S."/>
            <person name="Chang S.B."/>
            <person name="Chen F."/>
            <person name="Shi Y."/>
            <person name="Su Y.Y."/>
            <person name="Zhang Y.Q."/>
            <person name="Chen L.J."/>
            <person name="Yin Y."/>
            <person name="Lin M."/>
            <person name="Huang H."/>
            <person name="Deng H."/>
            <person name="Wang Z.W."/>
            <person name="Zhu S.L."/>
            <person name="Zhao X."/>
            <person name="Deng C."/>
            <person name="Niu S.C."/>
            <person name="Huang J."/>
            <person name="Wang M."/>
            <person name="Liu G.H."/>
            <person name="Yang H.J."/>
            <person name="Xiao X.J."/>
            <person name="Hsiao Y.Y."/>
            <person name="Wu W.L."/>
            <person name="Chen Y.Y."/>
            <person name="Mitsuda N."/>
            <person name="Ohme-Takagi M."/>
            <person name="Luo Y.B."/>
            <person name="Van de Peer Y."/>
            <person name="Liu Z.J."/>
        </authorList>
    </citation>
    <scope>NUCLEOTIDE SEQUENCE [LARGE SCALE GENOMIC DNA]</scope>
    <source>
        <tissue evidence="2">The whole plant</tissue>
    </source>
</reference>
<evidence type="ECO:0000256" key="1">
    <source>
        <dbReference type="SAM" id="Phobius"/>
    </source>
</evidence>
<evidence type="ECO:0000313" key="3">
    <source>
        <dbReference type="Proteomes" id="UP000233837"/>
    </source>
</evidence>
<sequence>MTRLIGVQGDAHTPIPLVMLFDSWGLFLLTQEFGRHDGCSLRDSIQNSECFLPIGCSFIFWSPVLITLLVAELEAI</sequence>
<keyword evidence="1" id="KW-0472">Membrane</keyword>
<keyword evidence="1" id="KW-0812">Transmembrane</keyword>
<keyword evidence="1" id="KW-1133">Transmembrane helix</keyword>
<dbReference type="AlphaFoldDB" id="A0A2I0V971"/>
<organism evidence="2 3">
    <name type="scientific">Dendrobium catenatum</name>
    <dbReference type="NCBI Taxonomy" id="906689"/>
    <lineage>
        <taxon>Eukaryota</taxon>
        <taxon>Viridiplantae</taxon>
        <taxon>Streptophyta</taxon>
        <taxon>Embryophyta</taxon>
        <taxon>Tracheophyta</taxon>
        <taxon>Spermatophyta</taxon>
        <taxon>Magnoliopsida</taxon>
        <taxon>Liliopsida</taxon>
        <taxon>Asparagales</taxon>
        <taxon>Orchidaceae</taxon>
        <taxon>Epidendroideae</taxon>
        <taxon>Malaxideae</taxon>
        <taxon>Dendrobiinae</taxon>
        <taxon>Dendrobium</taxon>
    </lineage>
</organism>
<keyword evidence="3" id="KW-1185">Reference proteome</keyword>
<feature type="transmembrane region" description="Helical" evidence="1">
    <location>
        <begin position="50"/>
        <end position="71"/>
    </location>
</feature>
<dbReference type="EMBL" id="KZ505290">
    <property type="protein sequence ID" value="PKU59952.1"/>
    <property type="molecule type" value="Genomic_DNA"/>
</dbReference>
<dbReference type="Proteomes" id="UP000233837">
    <property type="component" value="Unassembled WGS sequence"/>
</dbReference>
<reference evidence="2 3" key="2">
    <citation type="journal article" date="2017" name="Nature">
        <title>The Apostasia genome and the evolution of orchids.</title>
        <authorList>
            <person name="Zhang G.Q."/>
            <person name="Liu K.W."/>
            <person name="Li Z."/>
            <person name="Lohaus R."/>
            <person name="Hsiao Y.Y."/>
            <person name="Niu S.C."/>
            <person name="Wang J.Y."/>
            <person name="Lin Y.C."/>
            <person name="Xu Q."/>
            <person name="Chen L.J."/>
            <person name="Yoshida K."/>
            <person name="Fujiwara S."/>
            <person name="Wang Z.W."/>
            <person name="Zhang Y.Q."/>
            <person name="Mitsuda N."/>
            <person name="Wang M."/>
            <person name="Liu G.H."/>
            <person name="Pecoraro L."/>
            <person name="Huang H.X."/>
            <person name="Xiao X.J."/>
            <person name="Lin M."/>
            <person name="Wu X.Y."/>
            <person name="Wu W.L."/>
            <person name="Chen Y.Y."/>
            <person name="Chang S.B."/>
            <person name="Sakamoto S."/>
            <person name="Ohme-Takagi M."/>
            <person name="Yagi M."/>
            <person name="Zeng S.J."/>
            <person name="Shen C.Y."/>
            <person name="Yeh C.M."/>
            <person name="Luo Y.B."/>
            <person name="Tsai W.C."/>
            <person name="Van de Peer Y."/>
            <person name="Liu Z.J."/>
        </authorList>
    </citation>
    <scope>NUCLEOTIDE SEQUENCE [LARGE SCALE GENOMIC DNA]</scope>
    <source>
        <tissue evidence="2">The whole plant</tissue>
    </source>
</reference>
<proteinExistence type="predicted"/>